<protein>
    <submittedName>
        <fullName evidence="9">Glycosyl transferase, group 1</fullName>
    </submittedName>
</protein>
<dbReference type="eggNOG" id="COG3914">
    <property type="taxonomic scope" value="Bacteria"/>
</dbReference>
<evidence type="ECO:0000259" key="6">
    <source>
        <dbReference type="Pfam" id="PF00534"/>
    </source>
</evidence>
<reference evidence="9 10" key="1">
    <citation type="submission" date="2007-01" db="EMBL/GenBank/DDBJ databases">
        <title>Annotation of the draft genome assembly of Thermosinus carboxydivorans Nor1.</title>
        <authorList>
            <consortium name="US DOE Joint Genome Institute (JGI-ORNL)"/>
            <person name="Larimer F."/>
            <person name="Land M."/>
            <person name="Hauser L."/>
        </authorList>
    </citation>
    <scope>NUCLEOTIDE SEQUENCE [LARGE SCALE GENOMIC DNA]</scope>
    <source>
        <strain evidence="9 10">Nor1</strain>
    </source>
</reference>
<dbReference type="Pfam" id="PF00534">
    <property type="entry name" value="Glycos_transf_1"/>
    <property type="match status" value="1"/>
</dbReference>
<comment type="caution">
    <text evidence="9">The sequence shown here is derived from an EMBL/GenBank/DDBJ whole genome shotgun (WGS) entry which is preliminary data.</text>
</comment>
<evidence type="ECO:0000256" key="4">
    <source>
        <dbReference type="ARBA" id="ARBA00022737"/>
    </source>
</evidence>
<name>A1HNT1_9FIRM</name>
<dbReference type="PANTHER" id="PTHR44835">
    <property type="entry name" value="UDP-N-ACETYLGLUCOSAMINE--PEPTIDE N-ACETYLGLUCOSAMINYLTRANSFERASE SPINDLY-RELATED"/>
    <property type="match status" value="1"/>
</dbReference>
<dbReference type="Pfam" id="PF13439">
    <property type="entry name" value="Glyco_transf_4"/>
    <property type="match status" value="1"/>
</dbReference>
<evidence type="ECO:0000259" key="8">
    <source>
        <dbReference type="Pfam" id="PF13844"/>
    </source>
</evidence>
<feature type="domain" description="O-GlcNAc transferase C-terminal" evidence="8">
    <location>
        <begin position="874"/>
        <end position="1054"/>
    </location>
</feature>
<evidence type="ECO:0000256" key="3">
    <source>
        <dbReference type="ARBA" id="ARBA00022679"/>
    </source>
</evidence>
<dbReference type="InterPro" id="IPR028098">
    <property type="entry name" value="Glyco_trans_4-like_N"/>
</dbReference>
<dbReference type="eggNOG" id="COG0297">
    <property type="taxonomic scope" value="Bacteria"/>
</dbReference>
<reference evidence="9 10" key="2">
    <citation type="submission" date="2007-01" db="EMBL/GenBank/DDBJ databases">
        <title>Sequencing of the draft genome and assembly of Thermosinus carboxydivorans Nor1.</title>
        <authorList>
            <consortium name="US DOE Joint Genome Institute (JGI-PGF)"/>
            <person name="Copeland A."/>
            <person name="Lucas S."/>
            <person name="Lapidus A."/>
            <person name="Barry K."/>
            <person name="Glavina del Rio T."/>
            <person name="Dalin E."/>
            <person name="Tice H."/>
            <person name="Bruce D."/>
            <person name="Pitluck S."/>
            <person name="Richardson P."/>
        </authorList>
    </citation>
    <scope>NUCLEOTIDE SEQUENCE [LARGE SCALE GENOMIC DNA]</scope>
    <source>
        <strain evidence="9 10">Nor1</strain>
    </source>
</reference>
<evidence type="ECO:0000313" key="9">
    <source>
        <dbReference type="EMBL" id="EAX48433.1"/>
    </source>
</evidence>
<dbReference type="GO" id="GO:0016757">
    <property type="term" value="F:glycosyltransferase activity"/>
    <property type="evidence" value="ECO:0007669"/>
    <property type="project" value="UniProtKB-KW"/>
</dbReference>
<dbReference type="Proteomes" id="UP000005139">
    <property type="component" value="Unassembled WGS sequence"/>
</dbReference>
<keyword evidence="4" id="KW-0677">Repeat</keyword>
<evidence type="ECO:0000259" key="7">
    <source>
        <dbReference type="Pfam" id="PF13439"/>
    </source>
</evidence>
<dbReference type="EMBL" id="AAWL01000003">
    <property type="protein sequence ID" value="EAX48433.1"/>
    <property type="molecule type" value="Genomic_DNA"/>
</dbReference>
<dbReference type="InterPro" id="IPR029489">
    <property type="entry name" value="OGT/SEC/SPY_C"/>
</dbReference>
<dbReference type="RefSeq" id="WP_007288681.1">
    <property type="nucleotide sequence ID" value="NZ_AAWL01000003.1"/>
</dbReference>
<evidence type="ECO:0000256" key="1">
    <source>
        <dbReference type="ARBA" id="ARBA00004922"/>
    </source>
</evidence>
<dbReference type="Pfam" id="PF13844">
    <property type="entry name" value="Glyco_transf_41"/>
    <property type="match status" value="2"/>
</dbReference>
<dbReference type="Gene3D" id="3.40.50.11380">
    <property type="match status" value="1"/>
</dbReference>
<keyword evidence="3 9" id="KW-0808">Transferase</keyword>
<feature type="domain" description="Glycosyl transferase family 1" evidence="6">
    <location>
        <begin position="217"/>
        <end position="383"/>
    </location>
</feature>
<evidence type="ECO:0000313" key="10">
    <source>
        <dbReference type="Proteomes" id="UP000005139"/>
    </source>
</evidence>
<evidence type="ECO:0000256" key="5">
    <source>
        <dbReference type="ARBA" id="ARBA00022803"/>
    </source>
</evidence>
<accession>A1HNT1</accession>
<keyword evidence="2" id="KW-0328">Glycosyltransferase</keyword>
<sequence>MRNLRVVHVNRFDFQGGAARIVWTLIDGMTALGYDGHIFAHHCTTNDPRVIPMPFTETKWQRKLLRQQSQEGMFDLYSAALINVLNHPLFDQADIVHLHCINGGYFSFLLLPFLTAKPTVWTLYDPLAFTAGCLNSGSCDRWRQNWCAQCPQDENSKNPRQRELVQLIKASVYKIAKFTVVCPSAWLEKQAKDSILQGHDIRLIYNGIDTDHFCPGDRAKLRKKLGLPADKKIIMFAAHGGCNDSVKGDVFLCQALQKLHNRYPDLLLLNIGTIDNSALTGLPTPRIDLPFINEPRLLAEYYGAADLLVSPSLVENLSLTICEAMACGTPVVAFAVGDTPEIVVHGETGYLAEPGDSDDLVRGMAFFLDDAAARQRAGEAARLRILDKFSAKRMVNDYIDLYEEILWTAGGPNLIAVGLERLPRLIAKSQSQGWDQVWQEFRKLHNTFAPEDAPQRALFIDQFFSSCLQFINAAAQSSVFWEIIERWHKYRLLSCCDGLPPAEQQVLLSFCQILREKMRQYLTHTPLTELAKLDEQRQQLLLIIWRQVFFDAFSPLNLQANVSAAPGRSEDFVAARGTADWYARLMVASMDYPFAVPPVPITAAELWNHSVVPFCVKAIITYWLLNVPFFNIEEQHRRKFLQYATDLCRLSMSRRFFLPFVGAVMDGFWRISYVGGNNVAPLSAFGDFIASHMRRFFPQYAALDRSRKKRRKGDKIRIGYISRMFRHQAVSYYMVNRIIHHDKSKFEVYVFALDSCHDEISELFVKHSDYFKRFPNIYDIESIAQSIVDSQLDILIYTDIGMDPVTYMLAGLQLAPVQCAMVGHGTTTGMPTIQYYISGDFEPADADSHYRETLIRLPNLGAAQYPPPFTPEPLPTRKDWKIPEEVVVFVSCANGIKHGPQRDALLLDILKKAPNACIVLKPYHVSNVDNPLTSRIMAKAREAGVDNRLFIIPPLKHVVALLAIADVQLDTYPYGGWTTNMEALYMGLPIVTQEGEMARSRWGAHMLRALGIQEGIAANELEYVDWAVRFAQDGELRRRVRDQIRKRATSVLFNGAAAQPAFEAALTRIVNEYRDPKEQGGF</sequence>
<keyword evidence="10" id="KW-1185">Reference proteome</keyword>
<feature type="domain" description="Glycosyltransferase subfamily 4-like N-terminal" evidence="7">
    <location>
        <begin position="16"/>
        <end position="211"/>
    </location>
</feature>
<dbReference type="InterPro" id="IPR001296">
    <property type="entry name" value="Glyco_trans_1"/>
</dbReference>
<gene>
    <name evidence="9" type="ORF">TcarDRAFT_2383</name>
</gene>
<organism evidence="9 10">
    <name type="scientific">Thermosinus carboxydivorans Nor1</name>
    <dbReference type="NCBI Taxonomy" id="401526"/>
    <lineage>
        <taxon>Bacteria</taxon>
        <taxon>Bacillati</taxon>
        <taxon>Bacillota</taxon>
        <taxon>Negativicutes</taxon>
        <taxon>Selenomonadales</taxon>
        <taxon>Sporomusaceae</taxon>
        <taxon>Thermosinus</taxon>
    </lineage>
</organism>
<comment type="pathway">
    <text evidence="1">Protein modification; protein glycosylation.</text>
</comment>
<dbReference type="Gene3D" id="3.40.50.2000">
    <property type="entry name" value="Glycogen Phosphorylase B"/>
    <property type="match status" value="3"/>
</dbReference>
<dbReference type="SUPFAM" id="SSF53756">
    <property type="entry name" value="UDP-Glycosyltransferase/glycogen phosphorylase"/>
    <property type="match status" value="2"/>
</dbReference>
<keyword evidence="5" id="KW-0802">TPR repeat</keyword>
<dbReference type="AlphaFoldDB" id="A1HNT1"/>
<proteinExistence type="predicted"/>
<dbReference type="PANTHER" id="PTHR44835:SF1">
    <property type="entry name" value="PROTEIN O-GLCNAC TRANSFERASE"/>
    <property type="match status" value="1"/>
</dbReference>
<feature type="domain" description="O-GlcNAc transferase C-terminal" evidence="8">
    <location>
        <begin position="706"/>
        <end position="858"/>
    </location>
</feature>
<dbReference type="InterPro" id="IPR051939">
    <property type="entry name" value="Glycosyltr_41/O-GlcNAc_trsf"/>
</dbReference>
<evidence type="ECO:0000256" key="2">
    <source>
        <dbReference type="ARBA" id="ARBA00022676"/>
    </source>
</evidence>